<evidence type="ECO:0000313" key="2">
    <source>
        <dbReference type="Proteomes" id="UP000642571"/>
    </source>
</evidence>
<organism evidence="1 2">
    <name type="scientific">Pontibacillus salipaludis</name>
    <dbReference type="NCBI Taxonomy" id="1697394"/>
    <lineage>
        <taxon>Bacteria</taxon>
        <taxon>Bacillati</taxon>
        <taxon>Bacillota</taxon>
        <taxon>Bacilli</taxon>
        <taxon>Bacillales</taxon>
        <taxon>Bacillaceae</taxon>
        <taxon>Pontibacillus</taxon>
    </lineage>
</organism>
<reference evidence="2" key="1">
    <citation type="journal article" date="2019" name="Int. J. Syst. Evol. Microbiol.">
        <title>The Global Catalogue of Microorganisms (GCM) 10K type strain sequencing project: providing services to taxonomists for standard genome sequencing and annotation.</title>
        <authorList>
            <consortium name="The Broad Institute Genomics Platform"/>
            <consortium name="The Broad Institute Genome Sequencing Center for Infectious Disease"/>
            <person name="Wu L."/>
            <person name="Ma J."/>
        </authorList>
    </citation>
    <scope>NUCLEOTIDE SEQUENCE [LARGE SCALE GENOMIC DNA]</scope>
    <source>
        <strain evidence="2">CGMCC 1.15353</strain>
    </source>
</reference>
<protein>
    <submittedName>
        <fullName evidence="1">Uncharacterized protein</fullName>
    </submittedName>
</protein>
<keyword evidence="2" id="KW-1185">Reference proteome</keyword>
<dbReference type="RefSeq" id="WP_188649937.1">
    <property type="nucleotide sequence ID" value="NZ_BMIN01000001.1"/>
</dbReference>
<name>A0ABQ1PIQ2_9BACI</name>
<dbReference type="Proteomes" id="UP000642571">
    <property type="component" value="Unassembled WGS sequence"/>
</dbReference>
<comment type="caution">
    <text evidence="1">The sequence shown here is derived from an EMBL/GenBank/DDBJ whole genome shotgun (WGS) entry which is preliminary data.</text>
</comment>
<proteinExistence type="predicted"/>
<gene>
    <name evidence="1" type="ORF">GCM10011389_01320</name>
</gene>
<sequence length="154" mass="17941">MPFKLPKESRSFFKPIDDSSKNKFETLFDKYYMCLMMGLSREKLGMKEEVEPQEFVDYYPELYVDKKELIMGLLINAEAKRQGISNKDSLEKLMLELIDDKTVTKLSSKGVDKLNLYAAGGMNIISDQLDKTDKLEEFLVHYYRLINNDENEAV</sequence>
<accession>A0ABQ1PIQ2</accession>
<evidence type="ECO:0000313" key="1">
    <source>
        <dbReference type="EMBL" id="GGC97919.1"/>
    </source>
</evidence>
<dbReference type="EMBL" id="BMIN01000001">
    <property type="protein sequence ID" value="GGC97919.1"/>
    <property type="molecule type" value="Genomic_DNA"/>
</dbReference>